<organism evidence="2 3">
    <name type="scientific">Romanomermis culicivorax</name>
    <name type="common">Nematode worm</name>
    <dbReference type="NCBI Taxonomy" id="13658"/>
    <lineage>
        <taxon>Eukaryota</taxon>
        <taxon>Metazoa</taxon>
        <taxon>Ecdysozoa</taxon>
        <taxon>Nematoda</taxon>
        <taxon>Enoplea</taxon>
        <taxon>Dorylaimia</taxon>
        <taxon>Mermithida</taxon>
        <taxon>Mermithoidea</taxon>
        <taxon>Mermithidae</taxon>
        <taxon>Romanomermis</taxon>
    </lineage>
</organism>
<evidence type="ECO:0000313" key="3">
    <source>
        <dbReference type="WBParaSite" id="nRc.2.0.1.t24134-RA"/>
    </source>
</evidence>
<accession>A0A915JCC8</accession>
<name>A0A915JCC8_ROMCU</name>
<reference evidence="3" key="1">
    <citation type="submission" date="2022-11" db="UniProtKB">
        <authorList>
            <consortium name="WormBaseParasite"/>
        </authorList>
    </citation>
    <scope>IDENTIFICATION</scope>
</reference>
<sequence>MVLYYIPSQKTLGKILQNFRPSLQKFLNFTNLYYSKTKILKQEEMGKGMQNRQQAPTHKWSHTERHIEYGRSQHPQ</sequence>
<evidence type="ECO:0000256" key="1">
    <source>
        <dbReference type="SAM" id="MobiDB-lite"/>
    </source>
</evidence>
<dbReference type="Proteomes" id="UP000887565">
    <property type="component" value="Unplaced"/>
</dbReference>
<feature type="region of interest" description="Disordered" evidence="1">
    <location>
        <begin position="46"/>
        <end position="76"/>
    </location>
</feature>
<keyword evidence="2" id="KW-1185">Reference proteome</keyword>
<feature type="compositionally biased region" description="Basic and acidic residues" evidence="1">
    <location>
        <begin position="61"/>
        <end position="76"/>
    </location>
</feature>
<evidence type="ECO:0000313" key="2">
    <source>
        <dbReference type="Proteomes" id="UP000887565"/>
    </source>
</evidence>
<proteinExistence type="predicted"/>
<dbReference type="WBParaSite" id="nRc.2.0.1.t24134-RA">
    <property type="protein sequence ID" value="nRc.2.0.1.t24134-RA"/>
    <property type="gene ID" value="nRc.2.0.1.g24134"/>
</dbReference>
<protein>
    <submittedName>
        <fullName evidence="3">Ovule protein</fullName>
    </submittedName>
</protein>
<dbReference type="AlphaFoldDB" id="A0A915JCC8"/>